<evidence type="ECO:0008006" key="3">
    <source>
        <dbReference type="Google" id="ProtNLM"/>
    </source>
</evidence>
<protein>
    <recommendedName>
        <fullName evidence="3">Helix-turn-helix transcriptional regulator</fullName>
    </recommendedName>
</protein>
<sequence>MARVLIGWAGGDRDVLTAGEEALGSTLWRYPRLLPLHPDLLLRQGRHAEAAALARERLAIPLDGLNRFAEPDLRRVLGIATGDRAELELALRLAQDLGHVPAAERAAAALLS</sequence>
<reference evidence="2" key="1">
    <citation type="journal article" date="2019" name="Int. J. Syst. Evol. Microbiol.">
        <title>The Global Catalogue of Microorganisms (GCM) 10K type strain sequencing project: providing services to taxonomists for standard genome sequencing and annotation.</title>
        <authorList>
            <consortium name="The Broad Institute Genomics Platform"/>
            <consortium name="The Broad Institute Genome Sequencing Center for Infectious Disease"/>
            <person name="Wu L."/>
            <person name="Ma J."/>
        </authorList>
    </citation>
    <scope>NUCLEOTIDE SEQUENCE [LARGE SCALE GENOMIC DNA]</scope>
    <source>
        <strain evidence="2">JCM 17441</strain>
    </source>
</reference>
<dbReference type="EMBL" id="BAABAT010000003">
    <property type="protein sequence ID" value="GAA4246150.1"/>
    <property type="molecule type" value="Genomic_DNA"/>
</dbReference>
<proteinExistence type="predicted"/>
<dbReference type="Proteomes" id="UP001500620">
    <property type="component" value="Unassembled WGS sequence"/>
</dbReference>
<dbReference type="RefSeq" id="WP_345122904.1">
    <property type="nucleotide sequence ID" value="NZ_BAABAT010000003.1"/>
</dbReference>
<name>A0ABP8D2S9_9ACTN</name>
<evidence type="ECO:0000313" key="1">
    <source>
        <dbReference type="EMBL" id="GAA4246150.1"/>
    </source>
</evidence>
<evidence type="ECO:0000313" key="2">
    <source>
        <dbReference type="Proteomes" id="UP001500620"/>
    </source>
</evidence>
<keyword evidence="2" id="KW-1185">Reference proteome</keyword>
<organism evidence="1 2">
    <name type="scientific">Dactylosporangium darangshiense</name>
    <dbReference type="NCBI Taxonomy" id="579108"/>
    <lineage>
        <taxon>Bacteria</taxon>
        <taxon>Bacillati</taxon>
        <taxon>Actinomycetota</taxon>
        <taxon>Actinomycetes</taxon>
        <taxon>Micromonosporales</taxon>
        <taxon>Micromonosporaceae</taxon>
        <taxon>Dactylosporangium</taxon>
    </lineage>
</organism>
<gene>
    <name evidence="1" type="ORF">GCM10022255_016280</name>
</gene>
<comment type="caution">
    <text evidence="1">The sequence shown here is derived from an EMBL/GenBank/DDBJ whole genome shotgun (WGS) entry which is preliminary data.</text>
</comment>
<accession>A0ABP8D2S9</accession>